<dbReference type="EMBL" id="LXQA011424052">
    <property type="protein sequence ID" value="MCI96795.1"/>
    <property type="molecule type" value="Genomic_DNA"/>
</dbReference>
<reference evidence="1 2" key="1">
    <citation type="journal article" date="2018" name="Front. Plant Sci.">
        <title>Red Clover (Trifolium pratense) and Zigzag Clover (T. medium) - A Picture of Genomic Similarities and Differences.</title>
        <authorList>
            <person name="Dluhosova J."/>
            <person name="Istvanek J."/>
            <person name="Nedelnik J."/>
            <person name="Repkova J."/>
        </authorList>
    </citation>
    <scope>NUCLEOTIDE SEQUENCE [LARGE SCALE GENOMIC DNA]</scope>
    <source>
        <strain evidence="2">cv. 10/8</strain>
        <tissue evidence="1">Leaf</tissue>
    </source>
</reference>
<keyword evidence="2" id="KW-1185">Reference proteome</keyword>
<feature type="non-terminal residue" evidence="1">
    <location>
        <position position="1"/>
    </location>
</feature>
<accession>A0A392WDD5</accession>
<protein>
    <submittedName>
        <fullName evidence="1">Uncharacterized protein</fullName>
    </submittedName>
</protein>
<dbReference type="AlphaFoldDB" id="A0A392WDD5"/>
<name>A0A392WDD5_9FABA</name>
<organism evidence="1 2">
    <name type="scientific">Trifolium medium</name>
    <dbReference type="NCBI Taxonomy" id="97028"/>
    <lineage>
        <taxon>Eukaryota</taxon>
        <taxon>Viridiplantae</taxon>
        <taxon>Streptophyta</taxon>
        <taxon>Embryophyta</taxon>
        <taxon>Tracheophyta</taxon>
        <taxon>Spermatophyta</taxon>
        <taxon>Magnoliopsida</taxon>
        <taxon>eudicotyledons</taxon>
        <taxon>Gunneridae</taxon>
        <taxon>Pentapetalae</taxon>
        <taxon>rosids</taxon>
        <taxon>fabids</taxon>
        <taxon>Fabales</taxon>
        <taxon>Fabaceae</taxon>
        <taxon>Papilionoideae</taxon>
        <taxon>50 kb inversion clade</taxon>
        <taxon>NPAAA clade</taxon>
        <taxon>Hologalegina</taxon>
        <taxon>IRL clade</taxon>
        <taxon>Trifolieae</taxon>
        <taxon>Trifolium</taxon>
    </lineage>
</organism>
<proteinExistence type="predicted"/>
<sequence length="57" mass="5995">TTTSTPNSPQALHPLLPKARLVATSSPSPNSSRCSPTGWWCDRPLVVATPPPPTPYG</sequence>
<evidence type="ECO:0000313" key="2">
    <source>
        <dbReference type="Proteomes" id="UP000265520"/>
    </source>
</evidence>
<evidence type="ECO:0000313" key="1">
    <source>
        <dbReference type="EMBL" id="MCI96795.1"/>
    </source>
</evidence>
<dbReference type="Proteomes" id="UP000265520">
    <property type="component" value="Unassembled WGS sequence"/>
</dbReference>
<comment type="caution">
    <text evidence="1">The sequence shown here is derived from an EMBL/GenBank/DDBJ whole genome shotgun (WGS) entry which is preliminary data.</text>
</comment>